<name>A0A8D8X8Z5_9HEMI</name>
<organism evidence="2">
    <name type="scientific">Cacopsylla melanoneura</name>
    <dbReference type="NCBI Taxonomy" id="428564"/>
    <lineage>
        <taxon>Eukaryota</taxon>
        <taxon>Metazoa</taxon>
        <taxon>Ecdysozoa</taxon>
        <taxon>Arthropoda</taxon>
        <taxon>Hexapoda</taxon>
        <taxon>Insecta</taxon>
        <taxon>Pterygota</taxon>
        <taxon>Neoptera</taxon>
        <taxon>Paraneoptera</taxon>
        <taxon>Hemiptera</taxon>
        <taxon>Sternorrhyncha</taxon>
        <taxon>Psylloidea</taxon>
        <taxon>Psyllidae</taxon>
        <taxon>Psyllinae</taxon>
        <taxon>Cacopsylla</taxon>
    </lineage>
</organism>
<feature type="region of interest" description="Disordered" evidence="1">
    <location>
        <begin position="74"/>
        <end position="140"/>
    </location>
</feature>
<dbReference type="EMBL" id="HBUF01286385">
    <property type="protein sequence ID" value="CAG6688363.1"/>
    <property type="molecule type" value="Transcribed_RNA"/>
</dbReference>
<accession>A0A8D8X8Z5</accession>
<feature type="compositionally biased region" description="Basic and acidic residues" evidence="1">
    <location>
        <begin position="129"/>
        <end position="140"/>
    </location>
</feature>
<evidence type="ECO:0000313" key="2">
    <source>
        <dbReference type="EMBL" id="CAG6688363.1"/>
    </source>
</evidence>
<dbReference type="EMBL" id="HBUF01430179">
    <property type="protein sequence ID" value="CAG6741825.1"/>
    <property type="molecule type" value="Transcribed_RNA"/>
</dbReference>
<dbReference type="AlphaFoldDB" id="A0A8D8X8Z5"/>
<feature type="compositionally biased region" description="Acidic residues" evidence="1">
    <location>
        <begin position="89"/>
        <end position="108"/>
    </location>
</feature>
<dbReference type="EMBL" id="HBUF01623025">
    <property type="protein sequence ID" value="CAG6781451.1"/>
    <property type="molecule type" value="Transcribed_RNA"/>
</dbReference>
<reference evidence="2" key="1">
    <citation type="submission" date="2021-05" db="EMBL/GenBank/DDBJ databases">
        <authorList>
            <person name="Alioto T."/>
            <person name="Alioto T."/>
            <person name="Gomez Garrido J."/>
        </authorList>
    </citation>
    <scope>NUCLEOTIDE SEQUENCE</scope>
</reference>
<sequence>MSFSFCSNFLAISLLCSSRFLFNESIEVICFFAISSVSSSLLLKYVSISSPPTFLGFKVVLTLLWREREGTEEVEGVAEEVEGVREEVEGATEEGEGVMGEGEGDCETGEVKGVGVVEAPGRGWVGEDNTGREGGRELRDSGGLTSCLLDRWGCSTSK</sequence>
<evidence type="ECO:0000256" key="1">
    <source>
        <dbReference type="SAM" id="MobiDB-lite"/>
    </source>
</evidence>
<proteinExistence type="predicted"/>
<protein>
    <submittedName>
        <fullName evidence="2">Uncharacterized protein</fullName>
    </submittedName>
</protein>